<dbReference type="GO" id="GO:0007130">
    <property type="term" value="P:synaptonemal complex assembly"/>
    <property type="evidence" value="ECO:0007669"/>
    <property type="project" value="InterPro"/>
</dbReference>
<dbReference type="GO" id="GO:0000217">
    <property type="term" value="F:DNA secondary structure binding"/>
    <property type="evidence" value="ECO:0007669"/>
    <property type="project" value="InterPro"/>
</dbReference>
<accession>A0A7H9HM88</accession>
<evidence type="ECO:0000313" key="3">
    <source>
        <dbReference type="EMBL" id="QLQ77867.1"/>
    </source>
</evidence>
<evidence type="ECO:0000259" key="1">
    <source>
        <dbReference type="Pfam" id="PF19225"/>
    </source>
</evidence>
<dbReference type="Pfam" id="PF21698">
    <property type="entry name" value="Spo16_C"/>
    <property type="match status" value="1"/>
</dbReference>
<dbReference type="Proteomes" id="UP000510647">
    <property type="component" value="Chromosome 1"/>
</dbReference>
<sequence>MEITRERTIQAAEGSPTILTVDIDDSVLLDDLKRCPNLAAVSHCMKTCLEDVLTILTTRLPVCKNTIVDLSLSRLEYPIHFWDEVLFLAAQDVQFPYMVYITEQGTADRVQYVANNRSLQKFMSRIKSTENTDLDGDCENLLKQTIMTITRQYGFDEQTIELLLRETHNLEELIHYCKIHRSRDP</sequence>
<dbReference type="InterPro" id="IPR043637">
    <property type="entry name" value="Spo16_N"/>
</dbReference>
<dbReference type="InterPro" id="IPR048323">
    <property type="entry name" value="Spo16_C"/>
</dbReference>
<dbReference type="AlphaFoldDB" id="A0A7H9HM88"/>
<keyword evidence="4" id="KW-1185">Reference proteome</keyword>
<protein>
    <submittedName>
        <fullName evidence="3">Uncharacterized protein</fullName>
    </submittedName>
</protein>
<dbReference type="OrthoDB" id="4062367at2759"/>
<dbReference type="Pfam" id="PF19225">
    <property type="entry name" value="Spo16_N"/>
    <property type="match status" value="1"/>
</dbReference>
<dbReference type="GO" id="GO:0010520">
    <property type="term" value="P:regulation of reciprocal meiotic recombination"/>
    <property type="evidence" value="ECO:0007669"/>
    <property type="project" value="InterPro"/>
</dbReference>
<gene>
    <name evidence="3" type="ORF">HG537_0A01140</name>
</gene>
<feature type="domain" description="Spo16 protein C-terminal" evidence="2">
    <location>
        <begin position="137"/>
        <end position="177"/>
    </location>
</feature>
<name>A0A7H9HM88_9SACH</name>
<evidence type="ECO:0000259" key="2">
    <source>
        <dbReference type="Pfam" id="PF21698"/>
    </source>
</evidence>
<evidence type="ECO:0000313" key="4">
    <source>
        <dbReference type="Proteomes" id="UP000510647"/>
    </source>
</evidence>
<organism evidence="3 4">
    <name type="scientific">Torulaspora globosa</name>
    <dbReference type="NCBI Taxonomy" id="48254"/>
    <lineage>
        <taxon>Eukaryota</taxon>
        <taxon>Fungi</taxon>
        <taxon>Dikarya</taxon>
        <taxon>Ascomycota</taxon>
        <taxon>Saccharomycotina</taxon>
        <taxon>Saccharomycetes</taxon>
        <taxon>Saccharomycetales</taxon>
        <taxon>Saccharomycetaceae</taxon>
        <taxon>Torulaspora</taxon>
    </lineage>
</organism>
<dbReference type="EMBL" id="CP059267">
    <property type="protein sequence ID" value="QLQ77867.1"/>
    <property type="molecule type" value="Genomic_DNA"/>
</dbReference>
<proteinExistence type="predicted"/>
<feature type="domain" description="Spo16 protein N-terminal" evidence="1">
    <location>
        <begin position="18"/>
        <end position="131"/>
    </location>
</feature>
<reference evidence="3 4" key="1">
    <citation type="submission" date="2020-06" db="EMBL/GenBank/DDBJ databases">
        <title>The yeast mating-type switching endonuclease HO is a domesticated member of an unorthodox homing genetic element family.</title>
        <authorList>
            <person name="Coughlan A.Y."/>
            <person name="Lombardi L."/>
            <person name="Braun-Galleani S."/>
            <person name="Martos A.R."/>
            <person name="Galeote V."/>
            <person name="Bigey F."/>
            <person name="Dequin S."/>
            <person name="Byrne K.P."/>
            <person name="Wolfe K.H."/>
        </authorList>
    </citation>
    <scope>NUCLEOTIDE SEQUENCE [LARGE SCALE GENOMIC DNA]</scope>
    <source>
        <strain evidence="3 4">CBS2947</strain>
    </source>
</reference>